<name>A0A0H2RHG2_9AGAM</name>
<feature type="region of interest" description="Disordered" evidence="1">
    <location>
        <begin position="1"/>
        <end position="31"/>
    </location>
</feature>
<proteinExistence type="predicted"/>
<evidence type="ECO:0000313" key="3">
    <source>
        <dbReference type="Proteomes" id="UP000053477"/>
    </source>
</evidence>
<feature type="compositionally biased region" description="Basic and acidic residues" evidence="1">
    <location>
        <begin position="1"/>
        <end position="14"/>
    </location>
</feature>
<reference evidence="2 3" key="1">
    <citation type="submission" date="2015-04" db="EMBL/GenBank/DDBJ databases">
        <title>Complete genome sequence of Schizopora paradoxa KUC8140, a cosmopolitan wood degrader in East Asia.</title>
        <authorList>
            <consortium name="DOE Joint Genome Institute"/>
            <person name="Min B."/>
            <person name="Park H."/>
            <person name="Jang Y."/>
            <person name="Kim J.-J."/>
            <person name="Kim K.H."/>
            <person name="Pangilinan J."/>
            <person name="Lipzen A."/>
            <person name="Riley R."/>
            <person name="Grigoriev I.V."/>
            <person name="Spatafora J.W."/>
            <person name="Choi I.-G."/>
        </authorList>
    </citation>
    <scope>NUCLEOTIDE SEQUENCE [LARGE SCALE GENOMIC DNA]</scope>
    <source>
        <strain evidence="2 3">KUC8140</strain>
    </source>
</reference>
<keyword evidence="3" id="KW-1185">Reference proteome</keyword>
<evidence type="ECO:0000256" key="1">
    <source>
        <dbReference type="SAM" id="MobiDB-lite"/>
    </source>
</evidence>
<protein>
    <submittedName>
        <fullName evidence="2">Uncharacterized protein</fullName>
    </submittedName>
</protein>
<dbReference type="EMBL" id="KQ086002">
    <property type="protein sequence ID" value="KLO11365.1"/>
    <property type="molecule type" value="Genomic_DNA"/>
</dbReference>
<gene>
    <name evidence="2" type="ORF">SCHPADRAFT_475609</name>
</gene>
<accession>A0A0H2RHG2</accession>
<evidence type="ECO:0000313" key="2">
    <source>
        <dbReference type="EMBL" id="KLO11365.1"/>
    </source>
</evidence>
<organism evidence="2 3">
    <name type="scientific">Schizopora paradoxa</name>
    <dbReference type="NCBI Taxonomy" id="27342"/>
    <lineage>
        <taxon>Eukaryota</taxon>
        <taxon>Fungi</taxon>
        <taxon>Dikarya</taxon>
        <taxon>Basidiomycota</taxon>
        <taxon>Agaricomycotina</taxon>
        <taxon>Agaricomycetes</taxon>
        <taxon>Hymenochaetales</taxon>
        <taxon>Schizoporaceae</taxon>
        <taxon>Schizopora</taxon>
    </lineage>
</organism>
<dbReference type="InParanoid" id="A0A0H2RHG2"/>
<dbReference type="AlphaFoldDB" id="A0A0H2RHG2"/>
<sequence length="189" mass="21282">MFENWEREIADTGRPETPPSGEIALEDETPAPQFHDPTGLGMWIFHEKIARIRRYYNLVIKIESHYLGTVSGLREGRVLADPNAPSHPLPLSSPLPKVLVRYTSKRGTVEVEPMNVGCLGLTSRLQEKATHVVMRGEYVGLLVMHLKSDGFMARVVQLGMPNKCGFYIEKKALCVVERATASCVFFFFF</sequence>
<dbReference type="Proteomes" id="UP000053477">
    <property type="component" value="Unassembled WGS sequence"/>
</dbReference>